<accession>A0A6C0LUJ4</accession>
<keyword evidence="1" id="KW-1133">Transmembrane helix</keyword>
<proteinExistence type="predicted"/>
<evidence type="ECO:0000313" key="2">
    <source>
        <dbReference type="EMBL" id="QHU33678.1"/>
    </source>
</evidence>
<dbReference type="AlphaFoldDB" id="A0A6C0LUJ4"/>
<evidence type="ECO:0000256" key="1">
    <source>
        <dbReference type="SAM" id="Phobius"/>
    </source>
</evidence>
<keyword evidence="1" id="KW-0812">Transmembrane</keyword>
<protein>
    <submittedName>
        <fullName evidence="2">Uncharacterized protein</fullName>
    </submittedName>
</protein>
<feature type="transmembrane region" description="Helical" evidence="1">
    <location>
        <begin position="38"/>
        <end position="56"/>
    </location>
</feature>
<keyword evidence="1" id="KW-0472">Membrane</keyword>
<dbReference type="EMBL" id="MN740560">
    <property type="protein sequence ID" value="QHU33678.1"/>
    <property type="molecule type" value="Genomic_DNA"/>
</dbReference>
<name>A0A6C0LUJ4_9ZZZZ</name>
<reference evidence="2" key="1">
    <citation type="journal article" date="2020" name="Nature">
        <title>Giant virus diversity and host interactions through global metagenomics.</title>
        <authorList>
            <person name="Schulz F."/>
            <person name="Roux S."/>
            <person name="Paez-Espino D."/>
            <person name="Jungbluth S."/>
            <person name="Walsh D.A."/>
            <person name="Denef V.J."/>
            <person name="McMahon K.D."/>
            <person name="Konstantinidis K.T."/>
            <person name="Eloe-Fadrosh E.A."/>
            <person name="Kyrpides N.C."/>
            <person name="Woyke T."/>
        </authorList>
    </citation>
    <scope>NUCLEOTIDE SEQUENCE</scope>
    <source>
        <strain evidence="2">GVMAG-S-1016704-121</strain>
    </source>
</reference>
<organism evidence="2">
    <name type="scientific">viral metagenome</name>
    <dbReference type="NCBI Taxonomy" id="1070528"/>
    <lineage>
        <taxon>unclassified sequences</taxon>
        <taxon>metagenomes</taxon>
        <taxon>organismal metagenomes</taxon>
    </lineage>
</organism>
<sequence>MSPLSNPKHYSYVDSKYVKHITYDKKLADKYNIQSKSWGVIIGIIISLLILLIILINTPGFTELFGEDSYGPGYRY</sequence>